<proteinExistence type="predicted"/>
<evidence type="ECO:0000313" key="2">
    <source>
        <dbReference type="EMBL" id="CAK8678035.1"/>
    </source>
</evidence>
<sequence>MLISTRLFIRPSCFTLVLRKSTVSVNQNIYHVSRCWFPGRRHFSDDKPVSHDVKTSDTTRNQHRREQLAFLEATLHRIAKFQNDYTWRGKLMVASTVMLLICSVVYLYSYRDEMRIMMADEVSHVASRSLEDDKLLSNAEQLSKDVLNNILHDDSMKESAAVFLTDVITSAGTKEAITLLLLSVLNDQRIFNKVAEKLRSILLDILHSDDTRDVVKVQVEKILEDESVKNALENLLSDVTATPKVRQTLSDFFREVLASKTVTEQGSQLGKEITSNVIGDRAVQQQAGDAIWSAVKYSIIPKRLQSNNNNDEKEPIHALKT</sequence>
<keyword evidence="1" id="KW-1133">Transmembrane helix</keyword>
<gene>
    <name evidence="2" type="ORF">CVLEPA_LOCUS7994</name>
</gene>
<reference evidence="2 3" key="1">
    <citation type="submission" date="2024-02" db="EMBL/GenBank/DDBJ databases">
        <authorList>
            <person name="Daric V."/>
            <person name="Darras S."/>
        </authorList>
    </citation>
    <scope>NUCLEOTIDE SEQUENCE [LARGE SCALE GENOMIC DNA]</scope>
</reference>
<dbReference type="PANTHER" id="PTHR37935:SF1">
    <property type="entry name" value="CHROMOSOME UNDETERMINED SCAFFOLD_14, WHOLE GENOME SHOTGUN SEQUENCE"/>
    <property type="match status" value="1"/>
</dbReference>
<dbReference type="EMBL" id="CAWYQH010000046">
    <property type="protein sequence ID" value="CAK8678035.1"/>
    <property type="molecule type" value="Genomic_DNA"/>
</dbReference>
<dbReference type="PANTHER" id="PTHR37935">
    <property type="entry name" value="CHROMOSOME UNDETERMINED SCAFFOLD_14, WHOLE GENOME SHOTGUN SEQUENCE"/>
    <property type="match status" value="1"/>
</dbReference>
<keyword evidence="1" id="KW-0812">Transmembrane</keyword>
<dbReference type="Proteomes" id="UP001642483">
    <property type="component" value="Unassembled WGS sequence"/>
</dbReference>
<keyword evidence="3" id="KW-1185">Reference proteome</keyword>
<feature type="transmembrane region" description="Helical" evidence="1">
    <location>
        <begin position="91"/>
        <end position="108"/>
    </location>
</feature>
<evidence type="ECO:0000256" key="1">
    <source>
        <dbReference type="SAM" id="Phobius"/>
    </source>
</evidence>
<name>A0ABP0FEB7_CLALP</name>
<accession>A0ABP0FEB7</accession>
<comment type="caution">
    <text evidence="2">The sequence shown here is derived from an EMBL/GenBank/DDBJ whole genome shotgun (WGS) entry which is preliminary data.</text>
</comment>
<keyword evidence="1" id="KW-0472">Membrane</keyword>
<organism evidence="2 3">
    <name type="scientific">Clavelina lepadiformis</name>
    <name type="common">Light-bulb sea squirt</name>
    <name type="synonym">Ascidia lepadiformis</name>
    <dbReference type="NCBI Taxonomy" id="159417"/>
    <lineage>
        <taxon>Eukaryota</taxon>
        <taxon>Metazoa</taxon>
        <taxon>Chordata</taxon>
        <taxon>Tunicata</taxon>
        <taxon>Ascidiacea</taxon>
        <taxon>Aplousobranchia</taxon>
        <taxon>Clavelinidae</taxon>
        <taxon>Clavelina</taxon>
    </lineage>
</organism>
<evidence type="ECO:0000313" key="3">
    <source>
        <dbReference type="Proteomes" id="UP001642483"/>
    </source>
</evidence>
<protein>
    <submittedName>
        <fullName evidence="2">Uncharacterized protein</fullName>
    </submittedName>
</protein>